<protein>
    <submittedName>
        <fullName evidence="1">Uncharacterized protein</fullName>
    </submittedName>
</protein>
<name>A0A1G6K3P8_9MICO</name>
<proteinExistence type="predicted"/>
<dbReference type="Proteomes" id="UP000199039">
    <property type="component" value="Unassembled WGS sequence"/>
</dbReference>
<dbReference type="EMBL" id="FMYH01000002">
    <property type="protein sequence ID" value="SDC25610.1"/>
    <property type="molecule type" value="Genomic_DNA"/>
</dbReference>
<keyword evidence="2" id="KW-1185">Reference proteome</keyword>
<evidence type="ECO:0000313" key="2">
    <source>
        <dbReference type="Proteomes" id="UP000199039"/>
    </source>
</evidence>
<sequence>MRGRLSDVTITSGHPVIAAVLYGFRRRISESEDQGFNLGADLGSGIRMTDLSVEAGTDLVLNARFG</sequence>
<evidence type="ECO:0000313" key="1">
    <source>
        <dbReference type="EMBL" id="SDC25610.1"/>
    </source>
</evidence>
<gene>
    <name evidence="1" type="ORF">SAMN05216410_1493</name>
</gene>
<organism evidence="1 2">
    <name type="scientific">Sanguibacter gelidistatuariae</name>
    <dbReference type="NCBI Taxonomy" id="1814289"/>
    <lineage>
        <taxon>Bacteria</taxon>
        <taxon>Bacillati</taxon>
        <taxon>Actinomycetota</taxon>
        <taxon>Actinomycetes</taxon>
        <taxon>Micrococcales</taxon>
        <taxon>Sanguibacteraceae</taxon>
        <taxon>Sanguibacter</taxon>
    </lineage>
</organism>
<reference evidence="1 2" key="1">
    <citation type="submission" date="2016-09" db="EMBL/GenBank/DDBJ databases">
        <authorList>
            <person name="Capua I."/>
            <person name="De Benedictis P."/>
            <person name="Joannis T."/>
            <person name="Lombin L.H."/>
            <person name="Cattoli G."/>
        </authorList>
    </citation>
    <scope>NUCLEOTIDE SEQUENCE [LARGE SCALE GENOMIC DNA]</scope>
    <source>
        <strain evidence="1 2">ISLP-3</strain>
    </source>
</reference>
<dbReference type="AlphaFoldDB" id="A0A1G6K3P8"/>
<accession>A0A1G6K3P8</accession>